<dbReference type="PANTHER" id="PTHR38899">
    <property type="entry name" value="DOMAIN OOKINETE PROTEIN, PUTATIVE-RELATED"/>
    <property type="match status" value="1"/>
</dbReference>
<dbReference type="AlphaFoldDB" id="A0A6G0X5A5"/>
<dbReference type="VEuPathDB" id="FungiDB:AeMF1_000087"/>
<dbReference type="PANTHER" id="PTHR38899:SF1">
    <property type="entry name" value="PROTEIN KINASE"/>
    <property type="match status" value="1"/>
</dbReference>
<name>A0A6G0X5A5_9STRA</name>
<gene>
    <name evidence="1" type="ORF">Ae201684_008460</name>
</gene>
<keyword evidence="2" id="KW-1185">Reference proteome</keyword>
<protein>
    <submittedName>
        <fullName evidence="1">Uncharacterized protein</fullName>
    </submittedName>
</protein>
<evidence type="ECO:0000313" key="2">
    <source>
        <dbReference type="Proteomes" id="UP000481153"/>
    </source>
</evidence>
<sequence>MEYFERRFIAPSVETNPFGAIAQMSPLCQADGERTIAVFDWDDTLCPSSWLNAQGLLPLYRGHVVPLNSMVRQVLSALEERIFALLTKAMSYGPVFVVTAAEKGWVEAASTMYMPTISALFKKSNDIHVVSARSWFETTFGCGGDARHWKIEVLGLIASKCFGNRHGLGSFNLISVGDSLAERDACHAAVSAIPETELFAKSLTFIEYPDAQEIFQQIDLACSYFDHMCAWNNHLDLRITRDQLHALH</sequence>
<accession>A0A6G0X5A5</accession>
<reference evidence="1 2" key="1">
    <citation type="submission" date="2019-07" db="EMBL/GenBank/DDBJ databases">
        <title>Genomics analysis of Aphanomyces spp. identifies a new class of oomycete effector associated with host adaptation.</title>
        <authorList>
            <person name="Gaulin E."/>
        </authorList>
    </citation>
    <scope>NUCLEOTIDE SEQUENCE [LARGE SCALE GENOMIC DNA]</scope>
    <source>
        <strain evidence="1 2">ATCC 201684</strain>
    </source>
</reference>
<dbReference type="EMBL" id="VJMJ01000102">
    <property type="protein sequence ID" value="KAF0734987.1"/>
    <property type="molecule type" value="Genomic_DNA"/>
</dbReference>
<dbReference type="Proteomes" id="UP000481153">
    <property type="component" value="Unassembled WGS sequence"/>
</dbReference>
<evidence type="ECO:0000313" key="1">
    <source>
        <dbReference type="EMBL" id="KAF0734987.1"/>
    </source>
</evidence>
<dbReference type="OrthoDB" id="166018at2759"/>
<comment type="caution">
    <text evidence="1">The sequence shown here is derived from an EMBL/GenBank/DDBJ whole genome shotgun (WGS) entry which is preliminary data.</text>
</comment>
<organism evidence="1 2">
    <name type="scientific">Aphanomyces euteiches</name>
    <dbReference type="NCBI Taxonomy" id="100861"/>
    <lineage>
        <taxon>Eukaryota</taxon>
        <taxon>Sar</taxon>
        <taxon>Stramenopiles</taxon>
        <taxon>Oomycota</taxon>
        <taxon>Saprolegniomycetes</taxon>
        <taxon>Saprolegniales</taxon>
        <taxon>Verrucalvaceae</taxon>
        <taxon>Aphanomyces</taxon>
    </lineage>
</organism>
<proteinExistence type="predicted"/>